<reference evidence="1" key="1">
    <citation type="submission" date="2022-11" db="EMBL/GenBank/DDBJ databases">
        <title>beta-Carotene-producing bacterium, Jeongeuplla avenae sp. nov., alleviates the salt stress of Arabidopsis seedlings.</title>
        <authorList>
            <person name="Jiang L."/>
            <person name="Lee J."/>
        </authorList>
    </citation>
    <scope>NUCLEOTIDE SEQUENCE</scope>
    <source>
        <strain evidence="1">DY_R2A_6</strain>
    </source>
</reference>
<keyword evidence="2" id="KW-1185">Reference proteome</keyword>
<evidence type="ECO:0000313" key="1">
    <source>
        <dbReference type="EMBL" id="WAJ31355.1"/>
    </source>
</evidence>
<dbReference type="EC" id="1.3.98.3" evidence="1"/>
<name>A0ACD4NX62_9HYPH</name>
<keyword evidence="1" id="KW-0560">Oxidoreductase</keyword>
<organism evidence="1 2">
    <name type="scientific">Antarcticirhabdus aurantiaca</name>
    <dbReference type="NCBI Taxonomy" id="2606717"/>
    <lineage>
        <taxon>Bacteria</taxon>
        <taxon>Pseudomonadati</taxon>
        <taxon>Pseudomonadota</taxon>
        <taxon>Alphaproteobacteria</taxon>
        <taxon>Hyphomicrobiales</taxon>
        <taxon>Aurantimonadaceae</taxon>
        <taxon>Antarcticirhabdus</taxon>
    </lineage>
</organism>
<dbReference type="EMBL" id="CP113520">
    <property type="protein sequence ID" value="WAJ31355.1"/>
    <property type="molecule type" value="Genomic_DNA"/>
</dbReference>
<sequence length="454" mass="49484">MNAPFALPHALRDLARRSVPRYTSYPTAPHFTSAVTAEVHAEWLRRVARAGSPVSLYLHIPFCRTICNYCGCTTKASLRDEPIRAYAAVLHHEIALLAAHLGRAEVSRIHWGGGTPNILPPDCFEAIVRDLGDRFAFRPDMEHAVELDPRHVTPEGARALASLGVNRASLGVQTLDPAVQAAIGRVQPLPTVRAAFESLRSAGIEAINADLMYGLPFQDDDSVAATAELMLSLAPSRFAIFGYAHVPWMKTHQRLVDEAALPGPEERLSQAAVARRILEGGGYVEIGMDHFAHPDDPLSVAQAGGRLRRNFQGYTDDDAETLVGIGASSISRMPWGYAQNAADVPGWRRAIEEGRFAIARGKAFDGQDAMRADAIEAVLCRFEVDLAAVAARHSAPVSVFDEDVRRLRHFVNAGWVDVDGSRVSIRVHRHEIARLVASEFDAYLGHGGKHSVAV</sequence>
<protein>
    <submittedName>
        <fullName evidence="1">Oxygen-independent coproporphyrinogen III oxidase</fullName>
        <ecNumber evidence="1">1.3.98.3</ecNumber>
    </submittedName>
</protein>
<gene>
    <name evidence="1" type="primary">hemN</name>
    <name evidence="1" type="ORF">OXU80_04365</name>
</gene>
<evidence type="ECO:0000313" key="2">
    <source>
        <dbReference type="Proteomes" id="UP001163223"/>
    </source>
</evidence>
<proteinExistence type="predicted"/>
<accession>A0ACD4NX62</accession>
<dbReference type="Proteomes" id="UP001163223">
    <property type="component" value="Chromosome"/>
</dbReference>